<organism evidence="7 8">
    <name type="scientific">Gaiella occulta</name>
    <dbReference type="NCBI Taxonomy" id="1002870"/>
    <lineage>
        <taxon>Bacteria</taxon>
        <taxon>Bacillati</taxon>
        <taxon>Actinomycetota</taxon>
        <taxon>Thermoleophilia</taxon>
        <taxon>Gaiellales</taxon>
        <taxon>Gaiellaceae</taxon>
        <taxon>Gaiella</taxon>
    </lineage>
</organism>
<dbReference type="Pfam" id="PF00528">
    <property type="entry name" value="BPD_transp_1"/>
    <property type="match status" value="1"/>
</dbReference>
<feature type="transmembrane region" description="Helical" evidence="5">
    <location>
        <begin position="210"/>
        <end position="231"/>
    </location>
</feature>
<keyword evidence="8" id="KW-1185">Reference proteome</keyword>
<dbReference type="GO" id="GO:0055085">
    <property type="term" value="P:transmembrane transport"/>
    <property type="evidence" value="ECO:0007669"/>
    <property type="project" value="InterPro"/>
</dbReference>
<proteinExistence type="inferred from homology"/>
<evidence type="ECO:0000256" key="5">
    <source>
        <dbReference type="RuleBase" id="RU363032"/>
    </source>
</evidence>
<keyword evidence="5" id="KW-0813">Transport</keyword>
<evidence type="ECO:0000313" key="8">
    <source>
        <dbReference type="Proteomes" id="UP000254134"/>
    </source>
</evidence>
<dbReference type="Gene3D" id="1.10.3720.10">
    <property type="entry name" value="MetI-like"/>
    <property type="match status" value="1"/>
</dbReference>
<comment type="similarity">
    <text evidence="5">Belongs to the binding-protein-dependent transport system permease family.</text>
</comment>
<feature type="transmembrane region" description="Helical" evidence="5">
    <location>
        <begin position="21"/>
        <end position="46"/>
    </location>
</feature>
<protein>
    <submittedName>
        <fullName evidence="7">ABC-type dipeptide/oligopeptide/nickel transport system permease component</fullName>
    </submittedName>
</protein>
<name>A0A7M2Z1B1_9ACTN</name>
<evidence type="ECO:0000259" key="6">
    <source>
        <dbReference type="PROSITE" id="PS50928"/>
    </source>
</evidence>
<feature type="transmembrane region" description="Helical" evidence="5">
    <location>
        <begin position="122"/>
        <end position="147"/>
    </location>
</feature>
<accession>A0A7M2Z1B1</accession>
<dbReference type="Proteomes" id="UP000254134">
    <property type="component" value="Unassembled WGS sequence"/>
</dbReference>
<reference evidence="7 8" key="1">
    <citation type="submission" date="2018-07" db="EMBL/GenBank/DDBJ databases">
        <title>High-quality-draft genome sequence of Gaiella occulta.</title>
        <authorList>
            <person name="Severino R."/>
            <person name="Froufe H.J.C."/>
            <person name="Rainey F.A."/>
            <person name="Barroso C."/>
            <person name="Albuquerque L."/>
            <person name="Lobo-Da-Cunha A."/>
            <person name="Da Costa M.S."/>
            <person name="Egas C."/>
        </authorList>
    </citation>
    <scope>NUCLEOTIDE SEQUENCE [LARGE SCALE GENOMIC DNA]</scope>
    <source>
        <strain evidence="7 8">F2-233</strain>
    </source>
</reference>
<keyword evidence="2 5" id="KW-0812">Transmembrane</keyword>
<dbReference type="CDD" id="cd06261">
    <property type="entry name" value="TM_PBP2"/>
    <property type="match status" value="1"/>
</dbReference>
<evidence type="ECO:0000256" key="4">
    <source>
        <dbReference type="ARBA" id="ARBA00023136"/>
    </source>
</evidence>
<evidence type="ECO:0000256" key="1">
    <source>
        <dbReference type="ARBA" id="ARBA00004141"/>
    </source>
</evidence>
<dbReference type="PANTHER" id="PTHR43376">
    <property type="entry name" value="OLIGOPEPTIDE TRANSPORT SYSTEM PERMEASE PROTEIN"/>
    <property type="match status" value="1"/>
</dbReference>
<dbReference type="GO" id="GO:0005886">
    <property type="term" value="C:plasma membrane"/>
    <property type="evidence" value="ECO:0007669"/>
    <property type="project" value="UniProtKB-SubCell"/>
</dbReference>
<dbReference type="PANTHER" id="PTHR43376:SF1">
    <property type="entry name" value="OLIGOPEPTIDE TRANSPORT SYSTEM PERMEASE PROTEIN"/>
    <property type="match status" value="1"/>
</dbReference>
<feature type="transmembrane region" description="Helical" evidence="5">
    <location>
        <begin position="316"/>
        <end position="336"/>
    </location>
</feature>
<comment type="caution">
    <text evidence="7">The sequence shown here is derived from an EMBL/GenBank/DDBJ whole genome shotgun (WGS) entry which is preliminary data.</text>
</comment>
<dbReference type="SUPFAM" id="SSF161098">
    <property type="entry name" value="MetI-like"/>
    <property type="match status" value="1"/>
</dbReference>
<feature type="transmembrane region" description="Helical" evidence="5">
    <location>
        <begin position="267"/>
        <end position="296"/>
    </location>
</feature>
<gene>
    <name evidence="7" type="ORF">Gocc_0244</name>
</gene>
<dbReference type="InterPro" id="IPR035906">
    <property type="entry name" value="MetI-like_sf"/>
</dbReference>
<evidence type="ECO:0000256" key="3">
    <source>
        <dbReference type="ARBA" id="ARBA00022989"/>
    </source>
</evidence>
<dbReference type="OrthoDB" id="9778910at2"/>
<evidence type="ECO:0000313" key="7">
    <source>
        <dbReference type="EMBL" id="RDI75825.1"/>
    </source>
</evidence>
<dbReference type="InterPro" id="IPR000515">
    <property type="entry name" value="MetI-like"/>
</dbReference>
<keyword evidence="3 5" id="KW-1133">Transmembrane helix</keyword>
<feature type="transmembrane region" description="Helical" evidence="5">
    <location>
        <begin position="170"/>
        <end position="190"/>
    </location>
</feature>
<keyword evidence="4 5" id="KW-0472">Membrane</keyword>
<dbReference type="EMBL" id="QQZY01000001">
    <property type="protein sequence ID" value="RDI75825.1"/>
    <property type="molecule type" value="Genomic_DNA"/>
</dbReference>
<comment type="subcellular location">
    <subcellularLocation>
        <location evidence="5">Cell membrane</location>
        <topology evidence="5">Multi-pass membrane protein</topology>
    </subcellularLocation>
    <subcellularLocation>
        <location evidence="1">Membrane</location>
        <topology evidence="1">Multi-pass membrane protein</topology>
    </subcellularLocation>
</comment>
<dbReference type="RefSeq" id="WP_114794709.1">
    <property type="nucleotide sequence ID" value="NZ_QQZY01000001.1"/>
</dbReference>
<dbReference type="PROSITE" id="PS50928">
    <property type="entry name" value="ABC_TM1"/>
    <property type="match status" value="1"/>
</dbReference>
<feature type="domain" description="ABC transmembrane type-1" evidence="6">
    <location>
        <begin position="120"/>
        <end position="332"/>
    </location>
</feature>
<evidence type="ECO:0000256" key="2">
    <source>
        <dbReference type="ARBA" id="ARBA00022692"/>
    </source>
</evidence>
<dbReference type="AlphaFoldDB" id="A0A7M2Z1B1"/>
<sequence>MMGFGGNVQLARVSRSRGAASVANVVRALAFHVPTAFLVVTLIFLLPRIMPGDPLLARTDPDSGLYVSDPQARERFEEYYGLNRSLGAQYVHYVGALARGELGWSIARSAPVATLIGKSLPWTLLLVGTAILVSSLLGFIGGVTAAWRRGRTTDRGLVVATTLMRALPEYVWAVLLLVLFAVVVPIFPLYGAETPFAEYGSALGQALDVIRHLVLPATALAFGLLAGKFLLVRNTVLSALGQDYMLLARAKGLPERRIKYRHAGRNALLPFLTAVGIQVGFAVGGAVLVESVFAYPGMGSLILRAVNDRDYPLLEGAFLVLALTVIAANAVVDLAYARLDPRAAAR</sequence>
<reference evidence="8" key="2">
    <citation type="journal article" date="2019" name="MicrobiologyOpen">
        <title>High-quality draft genome sequence of Gaiella occulta isolated from a 150 meter deep mineral water borehole and comparison with the genome sequences of other deep-branching lineages of the phylum Actinobacteria.</title>
        <authorList>
            <person name="Severino R."/>
            <person name="Froufe H.J.C."/>
            <person name="Barroso C."/>
            <person name="Albuquerque L."/>
            <person name="Lobo-da-Cunha A."/>
            <person name="da Costa M.S."/>
            <person name="Egas C."/>
        </authorList>
    </citation>
    <scope>NUCLEOTIDE SEQUENCE [LARGE SCALE GENOMIC DNA]</scope>
    <source>
        <strain evidence="8">F2-233</strain>
    </source>
</reference>